<accession>A0A5N7BM89</accession>
<evidence type="ECO:0000313" key="19">
    <source>
        <dbReference type="Proteomes" id="UP000326198"/>
    </source>
</evidence>
<proteinExistence type="predicted"/>
<dbReference type="GO" id="GO:0005737">
    <property type="term" value="C:cytoplasm"/>
    <property type="evidence" value="ECO:0007669"/>
    <property type="project" value="UniProtKB-SubCell"/>
</dbReference>
<dbReference type="InterPro" id="IPR038459">
    <property type="entry name" value="MT_TRM10-typ_sf"/>
</dbReference>
<evidence type="ECO:0000256" key="13">
    <source>
        <dbReference type="ARBA" id="ARBA00032166"/>
    </source>
</evidence>
<feature type="compositionally biased region" description="Basic and acidic residues" evidence="16">
    <location>
        <begin position="1"/>
        <end position="23"/>
    </location>
</feature>
<gene>
    <name evidence="18" type="ORF">BDV26DRAFT_252768</name>
</gene>
<evidence type="ECO:0000256" key="4">
    <source>
        <dbReference type="ARBA" id="ARBA00012797"/>
    </source>
</evidence>
<feature type="compositionally biased region" description="Polar residues" evidence="16">
    <location>
        <begin position="56"/>
        <end position="68"/>
    </location>
</feature>
<dbReference type="GO" id="GO:0002939">
    <property type="term" value="P:tRNA N1-guanine methylation"/>
    <property type="evidence" value="ECO:0007669"/>
    <property type="project" value="TreeGrafter"/>
</dbReference>
<dbReference type="EMBL" id="ML736159">
    <property type="protein sequence ID" value="KAE8382853.1"/>
    <property type="molecule type" value="Genomic_DNA"/>
</dbReference>
<comment type="subcellular location">
    <subcellularLocation>
        <location evidence="2">Cytoplasm</location>
    </subcellularLocation>
    <subcellularLocation>
        <location evidence="1">Nucleus</location>
    </subcellularLocation>
</comment>
<keyword evidence="10" id="KW-0819">tRNA processing</keyword>
<dbReference type="PROSITE" id="PS51675">
    <property type="entry name" value="SAM_MT_TRM10"/>
    <property type="match status" value="1"/>
</dbReference>
<comment type="subunit">
    <text evidence="3">Monomer.</text>
</comment>
<evidence type="ECO:0000256" key="6">
    <source>
        <dbReference type="ARBA" id="ARBA00022490"/>
    </source>
</evidence>
<dbReference type="OrthoDB" id="278300at2759"/>
<evidence type="ECO:0000256" key="8">
    <source>
        <dbReference type="ARBA" id="ARBA00022679"/>
    </source>
</evidence>
<feature type="compositionally biased region" description="Polar residues" evidence="16">
    <location>
        <begin position="39"/>
        <end position="48"/>
    </location>
</feature>
<keyword evidence="6" id="KW-0963">Cytoplasm</keyword>
<evidence type="ECO:0000256" key="2">
    <source>
        <dbReference type="ARBA" id="ARBA00004496"/>
    </source>
</evidence>
<dbReference type="Gene3D" id="3.40.1280.30">
    <property type="match status" value="1"/>
</dbReference>
<organism evidence="18 19">
    <name type="scientific">Aspergillus bertholletiae</name>
    <dbReference type="NCBI Taxonomy" id="1226010"/>
    <lineage>
        <taxon>Eukaryota</taxon>
        <taxon>Fungi</taxon>
        <taxon>Dikarya</taxon>
        <taxon>Ascomycota</taxon>
        <taxon>Pezizomycotina</taxon>
        <taxon>Eurotiomycetes</taxon>
        <taxon>Eurotiomycetidae</taxon>
        <taxon>Eurotiales</taxon>
        <taxon>Aspergillaceae</taxon>
        <taxon>Aspergillus</taxon>
        <taxon>Aspergillus subgen. Circumdati</taxon>
    </lineage>
</organism>
<evidence type="ECO:0000256" key="15">
    <source>
        <dbReference type="ARBA" id="ARBA00056529"/>
    </source>
</evidence>
<dbReference type="GO" id="GO:0000049">
    <property type="term" value="F:tRNA binding"/>
    <property type="evidence" value="ECO:0007669"/>
    <property type="project" value="TreeGrafter"/>
</dbReference>
<evidence type="ECO:0000256" key="12">
    <source>
        <dbReference type="ARBA" id="ARBA00031792"/>
    </source>
</evidence>
<dbReference type="CDD" id="cd18089">
    <property type="entry name" value="SPOUT_Trm10-like"/>
    <property type="match status" value="1"/>
</dbReference>
<evidence type="ECO:0000256" key="14">
    <source>
        <dbReference type="ARBA" id="ARBA00048434"/>
    </source>
</evidence>
<comment type="catalytic activity">
    <reaction evidence="14">
        <text>guanosine(9) in tRNA + S-adenosyl-L-methionine = N(1)-methylguanosine(9) in tRNA + S-adenosyl-L-homocysteine + H(+)</text>
        <dbReference type="Rhea" id="RHEA:43156"/>
        <dbReference type="Rhea" id="RHEA-COMP:10367"/>
        <dbReference type="Rhea" id="RHEA-COMP:10368"/>
        <dbReference type="ChEBI" id="CHEBI:15378"/>
        <dbReference type="ChEBI" id="CHEBI:57856"/>
        <dbReference type="ChEBI" id="CHEBI:59789"/>
        <dbReference type="ChEBI" id="CHEBI:73542"/>
        <dbReference type="ChEBI" id="CHEBI:74269"/>
        <dbReference type="EC" id="2.1.1.221"/>
    </reaction>
</comment>
<feature type="compositionally biased region" description="Basic and acidic residues" evidence="16">
    <location>
        <begin position="114"/>
        <end position="125"/>
    </location>
</feature>
<dbReference type="PANTHER" id="PTHR13563:SF13">
    <property type="entry name" value="TRNA METHYLTRANSFERASE 10 HOMOLOG A"/>
    <property type="match status" value="1"/>
</dbReference>
<evidence type="ECO:0000256" key="1">
    <source>
        <dbReference type="ARBA" id="ARBA00004123"/>
    </source>
</evidence>
<sequence length="400" mass="44950">MEDEERPRKYPKLSNEEGQEHSEPTMTGAVGSIPHEDTAQPTTTQNDVATVANGGNEAQSEGGQQNAGESKDDAPKISKNQLKKLRRREQWDAQREQRKNLRKEKTAAKKQRRREALKEARKEGGQEAVDQLLQTWLPNRQKFKKSTLLPITLIVDCGYDDLMLEKERISLSSQLTRSYSDNRGAPFRAHMVFSSFNKLLKERFDTTLAKVYNNWKGIRFMDEDFAHAAEQAKEWMQGPKGGQLAGMFADKTDASPEDGEIVYLSSDSPNTLTELKPYSTYIIGGLVDKNRHKAICYKTAVEKGIKTAKLPIGDYIQMASRQVLATNHVVEIMIRWLELGDWGEAFMKVIPRRKGGTLKDSEPGSEDPYQGGDVVEADSDEESEPVERDDDEAAAPSTNP</sequence>
<keyword evidence="19" id="KW-1185">Reference proteome</keyword>
<dbReference type="AlphaFoldDB" id="A0A5N7BM89"/>
<evidence type="ECO:0000256" key="5">
    <source>
        <dbReference type="ARBA" id="ARBA00020451"/>
    </source>
</evidence>
<evidence type="ECO:0000256" key="16">
    <source>
        <dbReference type="SAM" id="MobiDB-lite"/>
    </source>
</evidence>
<name>A0A5N7BM89_9EURO</name>
<feature type="domain" description="SAM-dependent MTase TRM10-type" evidence="17">
    <location>
        <begin position="139"/>
        <end position="357"/>
    </location>
</feature>
<keyword evidence="7 18" id="KW-0489">Methyltransferase</keyword>
<evidence type="ECO:0000259" key="17">
    <source>
        <dbReference type="PROSITE" id="PS51675"/>
    </source>
</evidence>
<dbReference type="GO" id="GO:0005634">
    <property type="term" value="C:nucleus"/>
    <property type="evidence" value="ECO:0007669"/>
    <property type="project" value="UniProtKB-SubCell"/>
</dbReference>
<evidence type="ECO:0000256" key="7">
    <source>
        <dbReference type="ARBA" id="ARBA00022603"/>
    </source>
</evidence>
<evidence type="ECO:0000256" key="9">
    <source>
        <dbReference type="ARBA" id="ARBA00022691"/>
    </source>
</evidence>
<dbReference type="Proteomes" id="UP000326198">
    <property type="component" value="Unassembled WGS sequence"/>
</dbReference>
<feature type="region of interest" description="Disordered" evidence="16">
    <location>
        <begin position="354"/>
        <end position="400"/>
    </location>
</feature>
<feature type="compositionally biased region" description="Basic and acidic residues" evidence="16">
    <location>
        <begin position="88"/>
        <end position="107"/>
    </location>
</feature>
<keyword evidence="9" id="KW-0949">S-adenosyl-L-methionine</keyword>
<keyword evidence="8 18" id="KW-0808">Transferase</keyword>
<dbReference type="InterPro" id="IPR028564">
    <property type="entry name" value="MT_TRM10-typ"/>
</dbReference>
<dbReference type="EC" id="2.1.1.221" evidence="4"/>
<evidence type="ECO:0000256" key="11">
    <source>
        <dbReference type="ARBA" id="ARBA00023242"/>
    </source>
</evidence>
<dbReference type="GO" id="GO:0052905">
    <property type="term" value="F:tRNA (guanosine(9)-N1)-methyltransferase activity"/>
    <property type="evidence" value="ECO:0007669"/>
    <property type="project" value="UniProtKB-EC"/>
</dbReference>
<dbReference type="FunFam" id="3.40.1280.30:FF:000004">
    <property type="entry name" value="tRNA (guanine(9)-N1)-methyltransferase"/>
    <property type="match status" value="1"/>
</dbReference>
<dbReference type="InterPro" id="IPR007356">
    <property type="entry name" value="tRNA_m1G_MeTrfase_euk"/>
</dbReference>
<keyword evidence="11" id="KW-0539">Nucleus</keyword>
<evidence type="ECO:0000256" key="3">
    <source>
        <dbReference type="ARBA" id="ARBA00011245"/>
    </source>
</evidence>
<evidence type="ECO:0000313" key="18">
    <source>
        <dbReference type="EMBL" id="KAE8382853.1"/>
    </source>
</evidence>
<comment type="function">
    <text evidence="15">S-adenosyl-L-methionine-dependent guanine N(1)-methyltransferase that catalyzes the formation of N(1)-methylguanine at position 9 (m1G9) in cytoplasmic tRNA.</text>
</comment>
<feature type="region of interest" description="Disordered" evidence="16">
    <location>
        <begin position="1"/>
        <end position="125"/>
    </location>
</feature>
<evidence type="ECO:0000256" key="10">
    <source>
        <dbReference type="ARBA" id="ARBA00022694"/>
    </source>
</evidence>
<dbReference type="PANTHER" id="PTHR13563">
    <property type="entry name" value="TRNA (GUANINE-9-) METHYLTRANSFERASE"/>
    <property type="match status" value="1"/>
</dbReference>
<feature type="compositionally biased region" description="Acidic residues" evidence="16">
    <location>
        <begin position="375"/>
        <end position="393"/>
    </location>
</feature>
<protein>
    <recommendedName>
        <fullName evidence="5">tRNA (guanine(9)-N1)-methyltransferase</fullName>
        <ecNumber evidence="4">2.1.1.221</ecNumber>
    </recommendedName>
    <alternativeName>
        <fullName evidence="13">tRNA methyltransferase 10</fullName>
    </alternativeName>
    <alternativeName>
        <fullName evidence="12">tRNA(m1G9)-methyltransferase</fullName>
    </alternativeName>
</protein>
<reference evidence="18 19" key="1">
    <citation type="submission" date="2019-04" db="EMBL/GenBank/DDBJ databases">
        <title>Friends and foes A comparative genomics studyof 23 Aspergillus species from section Flavi.</title>
        <authorList>
            <consortium name="DOE Joint Genome Institute"/>
            <person name="Kjaerbolling I."/>
            <person name="Vesth T."/>
            <person name="Frisvad J.C."/>
            <person name="Nybo J.L."/>
            <person name="Theobald S."/>
            <person name="Kildgaard S."/>
            <person name="Isbrandt T."/>
            <person name="Kuo A."/>
            <person name="Sato A."/>
            <person name="Lyhne E.K."/>
            <person name="Kogle M.E."/>
            <person name="Wiebenga A."/>
            <person name="Kun R.S."/>
            <person name="Lubbers R.J."/>
            <person name="Makela M.R."/>
            <person name="Barry K."/>
            <person name="Chovatia M."/>
            <person name="Clum A."/>
            <person name="Daum C."/>
            <person name="Haridas S."/>
            <person name="He G."/>
            <person name="LaButti K."/>
            <person name="Lipzen A."/>
            <person name="Mondo S."/>
            <person name="Riley R."/>
            <person name="Salamov A."/>
            <person name="Simmons B.A."/>
            <person name="Magnuson J.K."/>
            <person name="Henrissat B."/>
            <person name="Mortensen U.H."/>
            <person name="Larsen T.O."/>
            <person name="Devries R.P."/>
            <person name="Grigoriev I.V."/>
            <person name="Machida M."/>
            <person name="Baker S.E."/>
            <person name="Andersen M.R."/>
        </authorList>
    </citation>
    <scope>NUCLEOTIDE SEQUENCE [LARGE SCALE GENOMIC DNA]</scope>
    <source>
        <strain evidence="18 19">IBT 29228</strain>
    </source>
</reference>